<comment type="subcellular location">
    <subcellularLocation>
        <location evidence="1">Cell membrane</location>
        <topology evidence="1">Multi-pass membrane protein</topology>
    </subcellularLocation>
</comment>
<keyword evidence="4" id="KW-0633">Potassium transport</keyword>
<dbReference type="AlphaFoldDB" id="A0A2G6E3A9"/>
<evidence type="ECO:0000256" key="8">
    <source>
        <dbReference type="ARBA" id="ARBA00023065"/>
    </source>
</evidence>
<feature type="transmembrane region" description="Helical" evidence="10">
    <location>
        <begin position="551"/>
        <end position="575"/>
    </location>
</feature>
<evidence type="ECO:0000256" key="2">
    <source>
        <dbReference type="ARBA" id="ARBA00022448"/>
    </source>
</evidence>
<evidence type="ECO:0000313" key="12">
    <source>
        <dbReference type="Proteomes" id="UP000229740"/>
    </source>
</evidence>
<evidence type="ECO:0000256" key="1">
    <source>
        <dbReference type="ARBA" id="ARBA00004651"/>
    </source>
</evidence>
<feature type="transmembrane region" description="Helical" evidence="10">
    <location>
        <begin position="193"/>
        <end position="209"/>
    </location>
</feature>
<dbReference type="PANTHER" id="PTHR32024:SF1">
    <property type="entry name" value="KTR SYSTEM POTASSIUM UPTAKE PROTEIN B"/>
    <property type="match status" value="1"/>
</dbReference>
<evidence type="ECO:0000256" key="3">
    <source>
        <dbReference type="ARBA" id="ARBA00022475"/>
    </source>
</evidence>
<dbReference type="NCBIfam" id="TIGR00933">
    <property type="entry name" value="2a38"/>
    <property type="match status" value="1"/>
</dbReference>
<feature type="transmembrane region" description="Helical" evidence="10">
    <location>
        <begin position="221"/>
        <end position="246"/>
    </location>
</feature>
<dbReference type="InterPro" id="IPR003445">
    <property type="entry name" value="Cat_transpt"/>
</dbReference>
<dbReference type="Pfam" id="PF02386">
    <property type="entry name" value="TrkH"/>
    <property type="match status" value="1"/>
</dbReference>
<reference evidence="11 12" key="1">
    <citation type="submission" date="2017-10" db="EMBL/GenBank/DDBJ databases">
        <title>Novel microbial diversity and functional potential in the marine mammal oral microbiome.</title>
        <authorList>
            <person name="Dudek N.K."/>
            <person name="Sun C.L."/>
            <person name="Burstein D."/>
            <person name="Kantor R.S."/>
            <person name="Aliaga Goltsman D.S."/>
            <person name="Bik E.M."/>
            <person name="Thomas B.C."/>
            <person name="Banfield J.F."/>
            <person name="Relman D.A."/>
        </authorList>
    </citation>
    <scope>NUCLEOTIDE SEQUENCE [LARGE SCALE GENOMIC DNA]</scope>
    <source>
        <strain evidence="11">DOLZORAL124_49_17</strain>
    </source>
</reference>
<feature type="transmembrane region" description="Helical" evidence="10">
    <location>
        <begin position="55"/>
        <end position="76"/>
    </location>
</feature>
<comment type="caution">
    <text evidence="11">The sequence shown here is derived from an EMBL/GenBank/DDBJ whole genome shotgun (WGS) entry which is preliminary data.</text>
</comment>
<protein>
    <submittedName>
        <fullName evidence="11">Trk family potassium uptake protein</fullName>
    </submittedName>
</protein>
<evidence type="ECO:0000256" key="6">
    <source>
        <dbReference type="ARBA" id="ARBA00022958"/>
    </source>
</evidence>
<keyword evidence="7 10" id="KW-1133">Transmembrane helix</keyword>
<feature type="transmembrane region" description="Helical" evidence="10">
    <location>
        <begin position="498"/>
        <end position="519"/>
    </location>
</feature>
<evidence type="ECO:0000256" key="7">
    <source>
        <dbReference type="ARBA" id="ARBA00022989"/>
    </source>
</evidence>
<keyword evidence="6" id="KW-0630">Potassium</keyword>
<keyword evidence="5 10" id="KW-0812">Transmembrane</keyword>
<feature type="transmembrane region" description="Helical" evidence="10">
    <location>
        <begin position="162"/>
        <end position="181"/>
    </location>
</feature>
<dbReference type="Proteomes" id="UP000229740">
    <property type="component" value="Unassembled WGS sequence"/>
</dbReference>
<dbReference type="InterPro" id="IPR004772">
    <property type="entry name" value="TrkH"/>
</dbReference>
<organism evidence="11 12">
    <name type="scientific">candidate division KSB3 bacterium</name>
    <dbReference type="NCBI Taxonomy" id="2044937"/>
    <lineage>
        <taxon>Bacteria</taxon>
        <taxon>candidate division KSB3</taxon>
    </lineage>
</organism>
<feature type="transmembrane region" description="Helical" evidence="10">
    <location>
        <begin position="88"/>
        <end position="111"/>
    </location>
</feature>
<evidence type="ECO:0000256" key="9">
    <source>
        <dbReference type="ARBA" id="ARBA00023136"/>
    </source>
</evidence>
<sequence length="594" mass="65411">MEWRHSFMSFRSEYSKTQTILYILRWVMGLTALAGAILLLLEYGFYLSRRQHDQIGSALILIGVFFVNGYIAQLFIRRDRWRYARSNLIKYLFTAFILLDLLSVSVFHLDLRQIPGVHKIAALTLQDPHRLVLQVYILMNILRWIVKIVQFLAQFNSSPARFIVMSFSITILAGSGLLLLPTSTNVPLSPLDALFTATSAVCVTGLIVVDTATAFTRSGQVIILGLIQLGGLGIMTVTAFFSLFLGQRMSGREQVLLGDMLKTDRLARLGAVLKIVLLTTLGIEVCGAVLLYMSWQDMFLPRQALYFSVFHAVSAFCNAGFSTFSDSLLPFAGHIRINLIICALIVLGGIGFSTLSELGTYTSQKIARKRHTRLSVQSRLILLTTAVLLLSAALAFLALEHHDALNEQPFHQKLLSALFQSVTLRTAGFNTVDFSALNDSTLMLALPLMFIGAAPGSTGGGLKVTTVAILLSTVFALARGRSRVELFRRSIPVSVSYQAIVVVTLYLIVAFSVAFLLTLTEARRPIALLFETVSALATVGVTTGVTPELSIPGRLLLIGTMFLGRIGPFTLALAIGQRQHSERYRYPEEQVHIG</sequence>
<dbReference type="PANTHER" id="PTHR32024">
    <property type="entry name" value="TRK SYSTEM POTASSIUM UPTAKE PROTEIN TRKG-RELATED"/>
    <property type="match status" value="1"/>
</dbReference>
<keyword evidence="8" id="KW-0406">Ion transport</keyword>
<proteinExistence type="predicted"/>
<feature type="transmembrane region" description="Helical" evidence="10">
    <location>
        <begin position="304"/>
        <end position="325"/>
    </location>
</feature>
<keyword evidence="3" id="KW-1003">Cell membrane</keyword>
<evidence type="ECO:0000256" key="10">
    <source>
        <dbReference type="SAM" id="Phobius"/>
    </source>
</evidence>
<dbReference type="GO" id="GO:0015379">
    <property type="term" value="F:potassium:chloride symporter activity"/>
    <property type="evidence" value="ECO:0007669"/>
    <property type="project" value="InterPro"/>
</dbReference>
<gene>
    <name evidence="11" type="ORF">CSB45_11965</name>
</gene>
<dbReference type="GO" id="GO:0005886">
    <property type="term" value="C:plasma membrane"/>
    <property type="evidence" value="ECO:0007669"/>
    <property type="project" value="UniProtKB-SubCell"/>
</dbReference>
<feature type="transmembrane region" description="Helical" evidence="10">
    <location>
        <begin position="526"/>
        <end position="545"/>
    </location>
</feature>
<accession>A0A2G6E3A9</accession>
<keyword evidence="2" id="KW-0813">Transport</keyword>
<name>A0A2G6E3A9_9BACT</name>
<feature type="transmembrane region" description="Helical" evidence="10">
    <location>
        <begin position="131"/>
        <end position="150"/>
    </location>
</feature>
<feature type="transmembrane region" description="Helical" evidence="10">
    <location>
        <begin position="266"/>
        <end position="292"/>
    </location>
</feature>
<evidence type="ECO:0000256" key="4">
    <source>
        <dbReference type="ARBA" id="ARBA00022538"/>
    </source>
</evidence>
<evidence type="ECO:0000313" key="11">
    <source>
        <dbReference type="EMBL" id="PID56241.1"/>
    </source>
</evidence>
<keyword evidence="9 10" id="KW-0472">Membrane</keyword>
<feature type="transmembrane region" description="Helical" evidence="10">
    <location>
        <begin position="20"/>
        <end position="43"/>
    </location>
</feature>
<feature type="transmembrane region" description="Helical" evidence="10">
    <location>
        <begin position="380"/>
        <end position="399"/>
    </location>
</feature>
<evidence type="ECO:0000256" key="5">
    <source>
        <dbReference type="ARBA" id="ARBA00022692"/>
    </source>
</evidence>
<dbReference type="EMBL" id="PDPS01000036">
    <property type="protein sequence ID" value="PID56241.1"/>
    <property type="molecule type" value="Genomic_DNA"/>
</dbReference>
<feature type="transmembrane region" description="Helical" evidence="10">
    <location>
        <begin position="337"/>
        <end position="359"/>
    </location>
</feature>